<dbReference type="AlphaFoldDB" id="A0A540VJ26"/>
<dbReference type="GO" id="GO:0042910">
    <property type="term" value="F:xenobiotic transmembrane transporter activity"/>
    <property type="evidence" value="ECO:0007669"/>
    <property type="project" value="InterPro"/>
</dbReference>
<keyword evidence="6 8" id="KW-1133">Transmembrane helix</keyword>
<dbReference type="PANTHER" id="PTHR23502">
    <property type="entry name" value="MAJOR FACILITATOR SUPERFAMILY"/>
    <property type="match status" value="1"/>
</dbReference>
<feature type="domain" description="Major facilitator superfamily (MFS) profile" evidence="9">
    <location>
        <begin position="15"/>
        <end position="398"/>
    </location>
</feature>
<proteinExistence type="inferred from homology"/>
<dbReference type="InterPro" id="IPR036259">
    <property type="entry name" value="MFS_trans_sf"/>
</dbReference>
<keyword evidence="3" id="KW-0813">Transport</keyword>
<sequence length="398" mass="42484">MIQTRTLTRPSFAEFVALVSMMMALTALSIDAMLPALPHIAGDFQVSNPNDRQLVVSVIFLGLGVGQLFFGPLSDSVGRKPALYAGFGLYMVGALMALLAPGFSVLLVGRLLQGIGASSSRAVTLALVRDQYSGRAMARVMSFVMTVFIFVPMIAPTLGQAVLLFAGWRSIFALFILLSLILLVWLALRQPETLPQERRAAFTVRRIGAAIREVVRNRVALGYTVTSGLVSGAFIGYLNSAQQIFQEQYALGELFPLIFAVVASAVGLASFLNARLVMRYGMRLLVNVSLLAIVILAGLALALAFLQDGWLPLPLFLAYLMLSFFCIGILFGNMNALAMEPLGHIAGIGAAVVGALSTLLSAVLGTFIGQSYNGTVLPLVLGLGVLAALSLVVVRWIE</sequence>
<evidence type="ECO:0000313" key="11">
    <source>
        <dbReference type="Proteomes" id="UP000317371"/>
    </source>
</evidence>
<dbReference type="GO" id="GO:1990961">
    <property type="term" value="P:xenobiotic detoxification by transmembrane export across the plasma membrane"/>
    <property type="evidence" value="ECO:0007669"/>
    <property type="project" value="InterPro"/>
</dbReference>
<evidence type="ECO:0000313" key="10">
    <source>
        <dbReference type="EMBL" id="TQE96778.1"/>
    </source>
</evidence>
<comment type="subcellular location">
    <subcellularLocation>
        <location evidence="1">Cell membrane</location>
        <topology evidence="1">Multi-pass membrane protein</topology>
    </subcellularLocation>
</comment>
<dbReference type="PANTHER" id="PTHR23502:SF132">
    <property type="entry name" value="POLYAMINE TRANSPORTER 2-RELATED"/>
    <property type="match status" value="1"/>
</dbReference>
<dbReference type="Proteomes" id="UP000317371">
    <property type="component" value="Unassembled WGS sequence"/>
</dbReference>
<evidence type="ECO:0000256" key="7">
    <source>
        <dbReference type="ARBA" id="ARBA00023136"/>
    </source>
</evidence>
<organism evidence="10 11">
    <name type="scientific">Litorilinea aerophila</name>
    <dbReference type="NCBI Taxonomy" id="1204385"/>
    <lineage>
        <taxon>Bacteria</taxon>
        <taxon>Bacillati</taxon>
        <taxon>Chloroflexota</taxon>
        <taxon>Caldilineae</taxon>
        <taxon>Caldilineales</taxon>
        <taxon>Caldilineaceae</taxon>
        <taxon>Litorilinea</taxon>
    </lineage>
</organism>
<keyword evidence="4" id="KW-1003">Cell membrane</keyword>
<feature type="transmembrane region" description="Helical" evidence="8">
    <location>
        <begin position="12"/>
        <end position="34"/>
    </location>
</feature>
<evidence type="ECO:0000256" key="4">
    <source>
        <dbReference type="ARBA" id="ARBA00022475"/>
    </source>
</evidence>
<evidence type="ECO:0000256" key="6">
    <source>
        <dbReference type="ARBA" id="ARBA00022989"/>
    </source>
</evidence>
<name>A0A540VJ26_9CHLR</name>
<dbReference type="Pfam" id="PF07690">
    <property type="entry name" value="MFS_1"/>
    <property type="match status" value="1"/>
</dbReference>
<protein>
    <submittedName>
        <fullName evidence="10">Multidrug effflux MFS transporter</fullName>
    </submittedName>
</protein>
<feature type="transmembrane region" description="Helical" evidence="8">
    <location>
        <begin position="220"/>
        <end position="238"/>
    </location>
</feature>
<dbReference type="OrthoDB" id="9800416at2"/>
<dbReference type="InterPro" id="IPR011701">
    <property type="entry name" value="MFS"/>
</dbReference>
<evidence type="ECO:0000256" key="5">
    <source>
        <dbReference type="ARBA" id="ARBA00022692"/>
    </source>
</evidence>
<accession>A0A540VJ26</accession>
<evidence type="ECO:0000256" key="8">
    <source>
        <dbReference type="SAM" id="Phobius"/>
    </source>
</evidence>
<keyword evidence="7 8" id="KW-0472">Membrane</keyword>
<feature type="transmembrane region" description="Helical" evidence="8">
    <location>
        <begin position="284"/>
        <end position="307"/>
    </location>
</feature>
<comment type="caution">
    <text evidence="10">The sequence shown here is derived from an EMBL/GenBank/DDBJ whole genome shotgun (WGS) entry which is preliminary data.</text>
</comment>
<dbReference type="InterPro" id="IPR004812">
    <property type="entry name" value="Efflux_drug-R_Bcr/CmlA"/>
</dbReference>
<feature type="transmembrane region" description="Helical" evidence="8">
    <location>
        <begin position="171"/>
        <end position="188"/>
    </location>
</feature>
<evidence type="ECO:0000256" key="3">
    <source>
        <dbReference type="ARBA" id="ARBA00022448"/>
    </source>
</evidence>
<feature type="transmembrane region" description="Helical" evidence="8">
    <location>
        <begin position="345"/>
        <end position="369"/>
    </location>
</feature>
<feature type="transmembrane region" description="Helical" evidence="8">
    <location>
        <begin position="82"/>
        <end position="105"/>
    </location>
</feature>
<gene>
    <name evidence="10" type="ORF">FKZ61_05825</name>
</gene>
<dbReference type="CDD" id="cd17320">
    <property type="entry name" value="MFS_MdfA_MDR_like"/>
    <property type="match status" value="1"/>
</dbReference>
<dbReference type="FunCoup" id="A0A540VJ26">
    <property type="interactions" value="266"/>
</dbReference>
<dbReference type="InterPro" id="IPR020846">
    <property type="entry name" value="MFS_dom"/>
</dbReference>
<dbReference type="SUPFAM" id="SSF103473">
    <property type="entry name" value="MFS general substrate transporter"/>
    <property type="match status" value="1"/>
</dbReference>
<dbReference type="Gene3D" id="1.20.1720.10">
    <property type="entry name" value="Multidrug resistance protein D"/>
    <property type="match status" value="1"/>
</dbReference>
<dbReference type="RefSeq" id="WP_141609150.1">
    <property type="nucleotide sequence ID" value="NZ_VIGC02000006.1"/>
</dbReference>
<dbReference type="EMBL" id="VIGC01000006">
    <property type="protein sequence ID" value="TQE96778.1"/>
    <property type="molecule type" value="Genomic_DNA"/>
</dbReference>
<keyword evidence="5 8" id="KW-0812">Transmembrane</keyword>
<feature type="transmembrane region" description="Helical" evidence="8">
    <location>
        <begin position="313"/>
        <end position="333"/>
    </location>
</feature>
<evidence type="ECO:0000259" key="9">
    <source>
        <dbReference type="PROSITE" id="PS50850"/>
    </source>
</evidence>
<dbReference type="PROSITE" id="PS50850">
    <property type="entry name" value="MFS"/>
    <property type="match status" value="1"/>
</dbReference>
<keyword evidence="11" id="KW-1185">Reference proteome</keyword>
<dbReference type="NCBIfam" id="TIGR00710">
    <property type="entry name" value="efflux_Bcr_CflA"/>
    <property type="match status" value="1"/>
</dbReference>
<dbReference type="InParanoid" id="A0A540VJ26"/>
<feature type="transmembrane region" description="Helical" evidence="8">
    <location>
        <begin position="375"/>
        <end position="397"/>
    </location>
</feature>
<comment type="similarity">
    <text evidence="2">Belongs to the major facilitator superfamily. Bcr/CmlA family.</text>
</comment>
<evidence type="ECO:0000256" key="2">
    <source>
        <dbReference type="ARBA" id="ARBA00006236"/>
    </source>
</evidence>
<reference evidence="10 11" key="1">
    <citation type="submission" date="2019-06" db="EMBL/GenBank/DDBJ databases">
        <title>Genome sequence of Litorilinea aerophila BAA-2444.</title>
        <authorList>
            <person name="Maclea K.S."/>
            <person name="Maurais E.G."/>
            <person name="Iannazzi L.C."/>
        </authorList>
    </citation>
    <scope>NUCLEOTIDE SEQUENCE [LARGE SCALE GENOMIC DNA]</scope>
    <source>
        <strain evidence="10 11">ATCC BAA-2444</strain>
    </source>
</reference>
<feature type="transmembrane region" description="Helical" evidence="8">
    <location>
        <begin position="250"/>
        <end position="272"/>
    </location>
</feature>
<dbReference type="GO" id="GO:0005886">
    <property type="term" value="C:plasma membrane"/>
    <property type="evidence" value="ECO:0007669"/>
    <property type="project" value="UniProtKB-SubCell"/>
</dbReference>
<evidence type="ECO:0000256" key="1">
    <source>
        <dbReference type="ARBA" id="ARBA00004651"/>
    </source>
</evidence>
<feature type="transmembrane region" description="Helical" evidence="8">
    <location>
        <begin position="140"/>
        <end position="165"/>
    </location>
</feature>
<feature type="transmembrane region" description="Helical" evidence="8">
    <location>
        <begin position="54"/>
        <end position="70"/>
    </location>
</feature>